<organism evidence="2 3">
    <name type="scientific">Horticoccus luteus</name>
    <dbReference type="NCBI Taxonomy" id="2862869"/>
    <lineage>
        <taxon>Bacteria</taxon>
        <taxon>Pseudomonadati</taxon>
        <taxon>Verrucomicrobiota</taxon>
        <taxon>Opitutia</taxon>
        <taxon>Opitutales</taxon>
        <taxon>Opitutaceae</taxon>
        <taxon>Horticoccus</taxon>
    </lineage>
</organism>
<name>A0A8F9TUE8_9BACT</name>
<dbReference type="AlphaFoldDB" id="A0A8F9TUE8"/>
<sequence>MRSCRLLILLALALPFAAHALTNDDVVKMHQAGLSDDTILVAIKPDTAHFDTSPDALIALKSAGISEAVIRKMLSPDGETSSAPAAAAPSKPSVFFDPMPTIAPPFVNPVAGQTYYTRFTFHEEDGEYNTTNYTRGGLVPINTAVTLIDMSGDEMRLKLNDSGRRISVKNKEKYTKKSLPEFARLMLAAESTPLDKLPPEVAKAVREGELHKGMTKELVLMTRGYPPAHETPSTDGDRWVYWSSRFIKMTILFTDGRLTEGRGIP</sequence>
<keyword evidence="3" id="KW-1185">Reference proteome</keyword>
<feature type="signal peptide" evidence="1">
    <location>
        <begin position="1"/>
        <end position="20"/>
    </location>
</feature>
<reference evidence="2" key="1">
    <citation type="submission" date="2021-08" db="EMBL/GenBank/DDBJ databases">
        <title>Genome of a novel bacterium of the phylum Verrucomicrobia, Oleiharenicola sp. KSB-15.</title>
        <authorList>
            <person name="Chung J.-H."/>
            <person name="Ahn J.-H."/>
            <person name="Yoon Y."/>
            <person name="Kim D.-Y."/>
            <person name="An S.-H."/>
            <person name="Park I."/>
            <person name="Yeon J."/>
        </authorList>
    </citation>
    <scope>NUCLEOTIDE SEQUENCE</scope>
    <source>
        <strain evidence="2">KSB-15</strain>
    </source>
</reference>
<feature type="chain" id="PRO_5034986225" evidence="1">
    <location>
        <begin position="21"/>
        <end position="265"/>
    </location>
</feature>
<evidence type="ECO:0000313" key="2">
    <source>
        <dbReference type="EMBL" id="QYM78282.1"/>
    </source>
</evidence>
<keyword evidence="1" id="KW-0732">Signal</keyword>
<dbReference type="KEGG" id="ole:K0B96_13360"/>
<evidence type="ECO:0000313" key="3">
    <source>
        <dbReference type="Proteomes" id="UP000825051"/>
    </source>
</evidence>
<protein>
    <submittedName>
        <fullName evidence="2">Uncharacterized protein</fullName>
    </submittedName>
</protein>
<dbReference type="Proteomes" id="UP000825051">
    <property type="component" value="Chromosome"/>
</dbReference>
<dbReference type="EMBL" id="CP080507">
    <property type="protein sequence ID" value="QYM78282.1"/>
    <property type="molecule type" value="Genomic_DNA"/>
</dbReference>
<evidence type="ECO:0000256" key="1">
    <source>
        <dbReference type="SAM" id="SignalP"/>
    </source>
</evidence>
<accession>A0A8F9TUE8</accession>
<gene>
    <name evidence="2" type="ORF">K0B96_13360</name>
</gene>
<dbReference type="RefSeq" id="WP_220161386.1">
    <property type="nucleotide sequence ID" value="NZ_CP080507.1"/>
</dbReference>
<proteinExistence type="predicted"/>